<evidence type="ECO:0000256" key="5">
    <source>
        <dbReference type="ARBA" id="ARBA00022989"/>
    </source>
</evidence>
<keyword evidence="2" id="KW-0813">Transport</keyword>
<dbReference type="InterPro" id="IPR037185">
    <property type="entry name" value="EmrE-like"/>
</dbReference>
<dbReference type="GeneID" id="57366840"/>
<dbReference type="SUPFAM" id="SSF103481">
    <property type="entry name" value="Multidrug resistance efflux transporter EmrE"/>
    <property type="match status" value="1"/>
</dbReference>
<evidence type="ECO:0000313" key="10">
    <source>
        <dbReference type="Proteomes" id="UP001280897"/>
    </source>
</evidence>
<organism evidence="9 10">
    <name type="scientific">Pediococcus acidilactici</name>
    <dbReference type="NCBI Taxonomy" id="1254"/>
    <lineage>
        <taxon>Bacteria</taxon>
        <taxon>Bacillati</taxon>
        <taxon>Bacillota</taxon>
        <taxon>Bacilli</taxon>
        <taxon>Lactobacillales</taxon>
        <taxon>Lactobacillaceae</taxon>
        <taxon>Pediococcus</taxon>
        <taxon>Pediococcus acidilactici group</taxon>
    </lineage>
</organism>
<dbReference type="Gene3D" id="1.10.3730.20">
    <property type="match status" value="1"/>
</dbReference>
<keyword evidence="4 7" id="KW-0812">Transmembrane</keyword>
<evidence type="ECO:0000256" key="3">
    <source>
        <dbReference type="ARBA" id="ARBA00022475"/>
    </source>
</evidence>
<dbReference type="PANTHER" id="PTHR30561:SF1">
    <property type="entry name" value="MULTIDRUG TRANSPORTER EMRE"/>
    <property type="match status" value="1"/>
</dbReference>
<accession>A0AAN5Y4Y0</accession>
<evidence type="ECO:0000256" key="4">
    <source>
        <dbReference type="ARBA" id="ARBA00022692"/>
    </source>
</evidence>
<comment type="caution">
    <text evidence="9">The sequence shown here is derived from an EMBL/GenBank/DDBJ whole genome shotgun (WGS) entry which is preliminary data.</text>
</comment>
<keyword evidence="3" id="KW-1003">Cell membrane</keyword>
<evidence type="ECO:0000256" key="8">
    <source>
        <dbReference type="SAM" id="Phobius"/>
    </source>
</evidence>
<gene>
    <name evidence="9" type="ORF">R0G89_04320</name>
</gene>
<evidence type="ECO:0000313" key="9">
    <source>
        <dbReference type="EMBL" id="MDV2620956.1"/>
    </source>
</evidence>
<dbReference type="Proteomes" id="UP001280897">
    <property type="component" value="Unassembled WGS sequence"/>
</dbReference>
<dbReference type="GO" id="GO:0005886">
    <property type="term" value="C:plasma membrane"/>
    <property type="evidence" value="ECO:0007669"/>
    <property type="project" value="UniProtKB-SubCell"/>
</dbReference>
<dbReference type="Pfam" id="PF00893">
    <property type="entry name" value="Multi_Drug_Res"/>
    <property type="match status" value="1"/>
</dbReference>
<dbReference type="EMBL" id="JAWJAV010000002">
    <property type="protein sequence ID" value="MDV2620956.1"/>
    <property type="molecule type" value="Genomic_DNA"/>
</dbReference>
<dbReference type="InterPro" id="IPR045324">
    <property type="entry name" value="Small_multidrug_res"/>
</dbReference>
<sequence length="106" mass="11618">MGYMYLSFAIVGELIGDNLLKASAGFTRPVYGISALLSYGICFYFFSLSLKTINLNIAYAVWAGIGILLTAVIAFLFWKEPINLGNILGIFFIIVGVVILSFYGEN</sequence>
<dbReference type="RefSeq" id="WP_002829375.1">
    <property type="nucleotide sequence ID" value="NZ_BMWN01000002.1"/>
</dbReference>
<name>A0AAN5Y4Y0_PEDAC</name>
<feature type="transmembrane region" description="Helical" evidence="8">
    <location>
        <begin position="57"/>
        <end position="78"/>
    </location>
</feature>
<comment type="subcellular location">
    <subcellularLocation>
        <location evidence="1 7">Cell membrane</location>
        <topology evidence="1 7">Multi-pass membrane protein</topology>
    </subcellularLocation>
</comment>
<dbReference type="InterPro" id="IPR000390">
    <property type="entry name" value="Small_drug/metabolite_transptr"/>
</dbReference>
<feature type="transmembrane region" description="Helical" evidence="8">
    <location>
        <begin position="30"/>
        <end position="50"/>
    </location>
</feature>
<dbReference type="AlphaFoldDB" id="A0AAN5Y4Y0"/>
<reference evidence="9" key="2">
    <citation type="submission" date="2023-10" db="EMBL/GenBank/DDBJ databases">
        <authorList>
            <person name="Khurajog B."/>
        </authorList>
    </citation>
    <scope>NUCLEOTIDE SEQUENCE</scope>
    <source>
        <strain evidence="9">BF9</strain>
    </source>
</reference>
<reference evidence="9" key="1">
    <citation type="journal article" date="2023" name="PeerJ">
        <title>Selection and evaluation of lactic acid bacteria from chicken feces in Thailand as potential probiotics.</title>
        <authorList>
            <person name="Khurajog B."/>
            <person name="Disastra Y."/>
            <person name="Lawwyne L.D."/>
            <person name="Sirichokchatchawan W."/>
            <person name="Niyomtham W."/>
            <person name="Yindee J."/>
            <person name="Hampson D.J."/>
            <person name="Prapasarakul N."/>
        </authorList>
    </citation>
    <scope>NUCLEOTIDE SEQUENCE</scope>
    <source>
        <strain evidence="9">BF9</strain>
    </source>
</reference>
<keyword evidence="5 8" id="KW-1133">Transmembrane helix</keyword>
<feature type="transmembrane region" description="Helical" evidence="8">
    <location>
        <begin position="84"/>
        <end position="103"/>
    </location>
</feature>
<evidence type="ECO:0000256" key="7">
    <source>
        <dbReference type="RuleBase" id="RU003942"/>
    </source>
</evidence>
<comment type="similarity">
    <text evidence="7">Belongs to the drug/metabolite transporter (DMT) superfamily. Small multidrug resistance (SMR) (TC 2.A.7.1) family.</text>
</comment>
<proteinExistence type="inferred from homology"/>
<evidence type="ECO:0000256" key="2">
    <source>
        <dbReference type="ARBA" id="ARBA00022448"/>
    </source>
</evidence>
<evidence type="ECO:0000256" key="6">
    <source>
        <dbReference type="ARBA" id="ARBA00023136"/>
    </source>
</evidence>
<keyword evidence="6 8" id="KW-0472">Membrane</keyword>
<protein>
    <submittedName>
        <fullName evidence="9">Multidrug efflux SMR transporter</fullName>
    </submittedName>
</protein>
<dbReference type="PANTHER" id="PTHR30561">
    <property type="entry name" value="SMR FAMILY PROTON-DEPENDENT DRUG EFFLUX TRANSPORTER SUGE"/>
    <property type="match status" value="1"/>
</dbReference>
<dbReference type="GO" id="GO:0022857">
    <property type="term" value="F:transmembrane transporter activity"/>
    <property type="evidence" value="ECO:0007669"/>
    <property type="project" value="InterPro"/>
</dbReference>
<evidence type="ECO:0000256" key="1">
    <source>
        <dbReference type="ARBA" id="ARBA00004651"/>
    </source>
</evidence>
<dbReference type="KEGG" id="paci:A4V11_06685"/>